<dbReference type="Gene3D" id="3.40.30.10">
    <property type="entry name" value="Glutaredoxin"/>
    <property type="match status" value="1"/>
</dbReference>
<proteinExistence type="predicted"/>
<keyword evidence="4" id="KW-1185">Reference proteome</keyword>
<dbReference type="PROSITE" id="PS51352">
    <property type="entry name" value="THIOREDOXIN_2"/>
    <property type="match status" value="1"/>
</dbReference>
<dbReference type="GO" id="GO:0016491">
    <property type="term" value="F:oxidoreductase activity"/>
    <property type="evidence" value="ECO:0007669"/>
    <property type="project" value="InterPro"/>
</dbReference>
<keyword evidence="1" id="KW-1133">Transmembrane helix</keyword>
<dbReference type="InterPro" id="IPR050553">
    <property type="entry name" value="Thioredoxin_ResA/DsbE_sf"/>
</dbReference>
<dbReference type="CDD" id="cd02966">
    <property type="entry name" value="TlpA_like_family"/>
    <property type="match status" value="1"/>
</dbReference>
<feature type="transmembrane region" description="Helical" evidence="1">
    <location>
        <begin position="20"/>
        <end position="40"/>
    </location>
</feature>
<feature type="domain" description="Thioredoxin" evidence="2">
    <location>
        <begin position="40"/>
        <end position="180"/>
    </location>
</feature>
<evidence type="ECO:0000256" key="1">
    <source>
        <dbReference type="SAM" id="Phobius"/>
    </source>
</evidence>
<dbReference type="EMBL" id="VLTJ01000022">
    <property type="protein sequence ID" value="TSH95089.1"/>
    <property type="molecule type" value="Genomic_DNA"/>
</dbReference>
<protein>
    <submittedName>
        <fullName evidence="3">TlpA family protein disulfide reductase</fullName>
    </submittedName>
</protein>
<dbReference type="RefSeq" id="WP_143948401.1">
    <property type="nucleotide sequence ID" value="NZ_BAABMB010000007.1"/>
</dbReference>
<dbReference type="Pfam" id="PF08534">
    <property type="entry name" value="Redoxin"/>
    <property type="match status" value="1"/>
</dbReference>
<comment type="caution">
    <text evidence="3">The sequence shown here is derived from an EMBL/GenBank/DDBJ whole genome shotgun (WGS) entry which is preliminary data.</text>
</comment>
<name>A0A556AQA1_9BURK</name>
<dbReference type="PANTHER" id="PTHR42852">
    <property type="entry name" value="THIOL:DISULFIDE INTERCHANGE PROTEIN DSBE"/>
    <property type="match status" value="1"/>
</dbReference>
<accession>A0A556AQA1</accession>
<dbReference type="OrthoDB" id="9811352at2"/>
<dbReference type="Proteomes" id="UP000318405">
    <property type="component" value="Unassembled WGS sequence"/>
</dbReference>
<organism evidence="3 4">
    <name type="scientific">Verticiella sediminum</name>
    <dbReference type="NCBI Taxonomy" id="1247510"/>
    <lineage>
        <taxon>Bacteria</taxon>
        <taxon>Pseudomonadati</taxon>
        <taxon>Pseudomonadota</taxon>
        <taxon>Betaproteobacteria</taxon>
        <taxon>Burkholderiales</taxon>
        <taxon>Alcaligenaceae</taxon>
        <taxon>Verticiella</taxon>
    </lineage>
</organism>
<evidence type="ECO:0000313" key="3">
    <source>
        <dbReference type="EMBL" id="TSH95089.1"/>
    </source>
</evidence>
<evidence type="ECO:0000313" key="4">
    <source>
        <dbReference type="Proteomes" id="UP000318405"/>
    </source>
</evidence>
<dbReference type="PANTHER" id="PTHR42852:SF17">
    <property type="entry name" value="THIOREDOXIN-LIKE PROTEIN HI_1115"/>
    <property type="match status" value="1"/>
</dbReference>
<gene>
    <name evidence="3" type="ORF">FOZ76_11540</name>
</gene>
<keyword evidence="1" id="KW-0472">Membrane</keyword>
<dbReference type="InterPro" id="IPR036249">
    <property type="entry name" value="Thioredoxin-like_sf"/>
</dbReference>
<evidence type="ECO:0000259" key="2">
    <source>
        <dbReference type="PROSITE" id="PS51352"/>
    </source>
</evidence>
<sequence>MSGLPRTLATRTDRRQRGAARHIVVLILAVAAAIGGWLLFAPAERAPDVAFAAIDGRKIGTEDLRGKVVLVNFWATSCVTCVKKMPMITESYETYRDRGYEVLAVAMSYDPANYVLNFVQTRKLPFTVALDPVGEVAKAFGDVRLTPTSFLIDREGRIVKRYLGDVDQKLFFADIERALAS</sequence>
<dbReference type="SUPFAM" id="SSF52833">
    <property type="entry name" value="Thioredoxin-like"/>
    <property type="match status" value="1"/>
</dbReference>
<dbReference type="InterPro" id="IPR013740">
    <property type="entry name" value="Redoxin"/>
</dbReference>
<reference evidence="3 4" key="1">
    <citation type="submission" date="2019-07" db="EMBL/GenBank/DDBJ databases">
        <title>Qingshengfaniella alkalisoli gen. nov., sp. nov., isolated from saline soil.</title>
        <authorList>
            <person name="Xu L."/>
            <person name="Huang X.-X."/>
            <person name="Sun J.-Q."/>
        </authorList>
    </citation>
    <scope>NUCLEOTIDE SEQUENCE [LARGE SCALE GENOMIC DNA]</scope>
    <source>
        <strain evidence="3 4">DSM 27279</strain>
    </source>
</reference>
<dbReference type="InterPro" id="IPR013766">
    <property type="entry name" value="Thioredoxin_domain"/>
</dbReference>
<keyword evidence="1" id="KW-0812">Transmembrane</keyword>
<dbReference type="AlphaFoldDB" id="A0A556AQA1"/>